<keyword evidence="2" id="KW-1185">Reference proteome</keyword>
<evidence type="ECO:0008006" key="3">
    <source>
        <dbReference type="Google" id="ProtNLM"/>
    </source>
</evidence>
<sequence>MRLAIMTKKTLITLLIILSFSKFTLGQISIKSVLLGGQVGYYNSYIDYAGIHPNEKKKTAAFNISIGKALKENSVYGLNLTYSPSQADNFYYGTNYINLKIYQYNFGIFYRKYKKLATDFYFFTELGASYINAKQTNTDTMGAKLETIKQLGGQLFLTPGLSYKVLNKLHLEIIIPNIVTIQYIVTKDETSTQQTKQRQFLFNSSLNSSGNGLTFIGVGFHFIL</sequence>
<reference evidence="1 2" key="1">
    <citation type="submission" date="2018-06" db="EMBL/GenBank/DDBJ databases">
        <title>Genomic Encyclopedia of Archaeal and Bacterial Type Strains, Phase II (KMG-II): from individual species to whole genera.</title>
        <authorList>
            <person name="Goeker M."/>
        </authorList>
    </citation>
    <scope>NUCLEOTIDE SEQUENCE [LARGE SCALE GENOMIC DNA]</scope>
    <source>
        <strain evidence="1 2">DSM 23241</strain>
    </source>
</reference>
<dbReference type="InterPro" id="IPR011250">
    <property type="entry name" value="OMP/PagP_B-barrel"/>
</dbReference>
<proteinExistence type="predicted"/>
<evidence type="ECO:0000313" key="2">
    <source>
        <dbReference type="Proteomes" id="UP000249720"/>
    </source>
</evidence>
<accession>A0A2W7RMB0</accession>
<dbReference type="SUPFAM" id="SSF56925">
    <property type="entry name" value="OMPA-like"/>
    <property type="match status" value="1"/>
</dbReference>
<name>A0A2W7RMB0_9BACT</name>
<protein>
    <recommendedName>
        <fullName evidence="3">Outer membrane protein with beta-barrel domain</fullName>
    </recommendedName>
</protein>
<dbReference type="Proteomes" id="UP000249720">
    <property type="component" value="Unassembled WGS sequence"/>
</dbReference>
<evidence type="ECO:0000313" key="1">
    <source>
        <dbReference type="EMBL" id="PZX61943.1"/>
    </source>
</evidence>
<dbReference type="EMBL" id="QKZV01000006">
    <property type="protein sequence ID" value="PZX61943.1"/>
    <property type="molecule type" value="Genomic_DNA"/>
</dbReference>
<gene>
    <name evidence="1" type="ORF">LX80_02107</name>
</gene>
<organism evidence="1 2">
    <name type="scientific">Hydrotalea sandarakina</name>
    <dbReference type="NCBI Taxonomy" id="1004304"/>
    <lineage>
        <taxon>Bacteria</taxon>
        <taxon>Pseudomonadati</taxon>
        <taxon>Bacteroidota</taxon>
        <taxon>Chitinophagia</taxon>
        <taxon>Chitinophagales</taxon>
        <taxon>Chitinophagaceae</taxon>
        <taxon>Hydrotalea</taxon>
    </lineage>
</organism>
<dbReference type="AlphaFoldDB" id="A0A2W7RMB0"/>
<comment type="caution">
    <text evidence="1">The sequence shown here is derived from an EMBL/GenBank/DDBJ whole genome shotgun (WGS) entry which is preliminary data.</text>
</comment>
<dbReference type="OrthoDB" id="673025at2"/>